<dbReference type="InterPro" id="IPR011856">
    <property type="entry name" value="tRNA_endonuc-like_dom_sf"/>
</dbReference>
<evidence type="ECO:0000313" key="2">
    <source>
        <dbReference type="EMBL" id="QKS23549.1"/>
    </source>
</evidence>
<dbReference type="Proteomes" id="UP000509761">
    <property type="component" value="Chromosome"/>
</dbReference>
<proteinExistence type="predicted"/>
<sequence>MTLRIQKPRRPRALTKSGAPRAKPVDWEGQEQAVLIRWLYGEKMRGHPVGELFDATFHVPNGGHRNKKTASDLKRQGVKAGVSDLPVRQARGGWFGLYLEFKATPPKDAPLADSQFKWLEDSEYEGYCAVLALGLEETKEVLREYASWPRTQIAGERLALESGTEWRKG</sequence>
<dbReference type="RefSeq" id="WP_022523418.1">
    <property type="nucleotide sequence ID" value="NZ_CP054580.1"/>
</dbReference>
<keyword evidence="3" id="KW-1185">Reference proteome</keyword>
<dbReference type="EMBL" id="CP054580">
    <property type="protein sequence ID" value="QKS23549.1"/>
    <property type="molecule type" value="Genomic_DNA"/>
</dbReference>
<evidence type="ECO:0000313" key="3">
    <source>
        <dbReference type="Proteomes" id="UP000509761"/>
    </source>
</evidence>
<feature type="region of interest" description="Disordered" evidence="1">
    <location>
        <begin position="1"/>
        <end position="25"/>
    </location>
</feature>
<name>A0AAP9NJV7_9GAMM</name>
<protein>
    <recommendedName>
        <fullName evidence="4">VRR-NUC domain-containing protein</fullName>
    </recommendedName>
</protein>
<organism evidence="2 3">
    <name type="scientific">Vreelandella titanicae</name>
    <dbReference type="NCBI Taxonomy" id="664683"/>
    <lineage>
        <taxon>Bacteria</taxon>
        <taxon>Pseudomonadati</taxon>
        <taxon>Pseudomonadota</taxon>
        <taxon>Gammaproteobacteria</taxon>
        <taxon>Oceanospirillales</taxon>
        <taxon>Halomonadaceae</taxon>
        <taxon>Vreelandella</taxon>
    </lineage>
</organism>
<evidence type="ECO:0008006" key="4">
    <source>
        <dbReference type="Google" id="ProtNLM"/>
    </source>
</evidence>
<dbReference type="AlphaFoldDB" id="A0AAP9NJV7"/>
<dbReference type="GO" id="GO:0003676">
    <property type="term" value="F:nucleic acid binding"/>
    <property type="evidence" value="ECO:0007669"/>
    <property type="project" value="InterPro"/>
</dbReference>
<reference evidence="2 3" key="1">
    <citation type="submission" date="2019-12" db="EMBL/GenBank/DDBJ databases">
        <title>Genome sequencing and assembly of endphytes of Porphyra tenera.</title>
        <authorList>
            <person name="Park J.M."/>
            <person name="Shin R."/>
            <person name="Jo S.H."/>
        </authorList>
    </citation>
    <scope>NUCLEOTIDE SEQUENCE [LARGE SCALE GENOMIC DNA]</scope>
    <source>
        <strain evidence="2 3">GPM3</strain>
    </source>
</reference>
<feature type="compositionally biased region" description="Basic residues" evidence="1">
    <location>
        <begin position="1"/>
        <end position="13"/>
    </location>
</feature>
<evidence type="ECO:0000256" key="1">
    <source>
        <dbReference type="SAM" id="MobiDB-lite"/>
    </source>
</evidence>
<dbReference type="Gene3D" id="3.40.1350.10">
    <property type="match status" value="1"/>
</dbReference>
<accession>A0AAP9NJV7</accession>
<gene>
    <name evidence="2" type="ORF">FX987_01308</name>
</gene>